<dbReference type="InterPro" id="IPR008995">
    <property type="entry name" value="Mo/tungstate-bd_C_term_dom"/>
</dbReference>
<dbReference type="SMART" id="SM00382">
    <property type="entry name" value="AAA"/>
    <property type="match status" value="1"/>
</dbReference>
<dbReference type="Pfam" id="PF00005">
    <property type="entry name" value="ABC_tran"/>
    <property type="match status" value="1"/>
</dbReference>
<dbReference type="OrthoDB" id="9112331at2"/>
<dbReference type="PROSITE" id="PS00211">
    <property type="entry name" value="ABC_TRANSPORTER_1"/>
    <property type="match status" value="1"/>
</dbReference>
<reference evidence="6" key="1">
    <citation type="submission" date="2019-07" db="EMBL/GenBank/DDBJ databases">
        <title>Arthrobacter KR32 sp. nov., isolated from mountain cheese made of cows milk.</title>
        <authorList>
            <person name="Flegler A."/>
        </authorList>
    </citation>
    <scope>NUCLEOTIDE SEQUENCE [LARGE SCALE GENOMIC DNA]</scope>
    <source>
        <strain evidence="6">KR32</strain>
    </source>
</reference>
<dbReference type="InterPro" id="IPR017871">
    <property type="entry name" value="ABC_transporter-like_CS"/>
</dbReference>
<evidence type="ECO:0000256" key="3">
    <source>
        <dbReference type="ARBA" id="ARBA00022840"/>
    </source>
</evidence>
<protein>
    <submittedName>
        <fullName evidence="5">ABC transporter ATP-binding protein</fullName>
    </submittedName>
</protein>
<evidence type="ECO:0000256" key="2">
    <source>
        <dbReference type="ARBA" id="ARBA00022741"/>
    </source>
</evidence>
<dbReference type="InterPro" id="IPR050093">
    <property type="entry name" value="ABC_SmlMolc_Importer"/>
</dbReference>
<organism evidence="5 6">
    <name type="scientific">Arthrobacter bussei</name>
    <dbReference type="NCBI Taxonomy" id="2594179"/>
    <lineage>
        <taxon>Bacteria</taxon>
        <taxon>Bacillati</taxon>
        <taxon>Actinomycetota</taxon>
        <taxon>Actinomycetes</taxon>
        <taxon>Micrococcales</taxon>
        <taxon>Micrococcaceae</taxon>
        <taxon>Arthrobacter</taxon>
    </lineage>
</organism>
<dbReference type="InterPro" id="IPR013611">
    <property type="entry name" value="Transp-assoc_OB_typ2"/>
</dbReference>
<dbReference type="GO" id="GO:0005524">
    <property type="term" value="F:ATP binding"/>
    <property type="evidence" value="ECO:0007669"/>
    <property type="project" value="UniProtKB-KW"/>
</dbReference>
<keyword evidence="1" id="KW-0813">Transport</keyword>
<dbReference type="EMBL" id="VJXX01000001">
    <property type="protein sequence ID" value="MPY09313.1"/>
    <property type="molecule type" value="Genomic_DNA"/>
</dbReference>
<dbReference type="InterPro" id="IPR027417">
    <property type="entry name" value="P-loop_NTPase"/>
</dbReference>
<evidence type="ECO:0000259" key="4">
    <source>
        <dbReference type="PROSITE" id="PS50893"/>
    </source>
</evidence>
<comment type="caution">
    <text evidence="5">The sequence shown here is derived from an EMBL/GenBank/DDBJ whole genome shotgun (WGS) entry which is preliminary data.</text>
</comment>
<keyword evidence="2" id="KW-0547">Nucleotide-binding</keyword>
<keyword evidence="3 5" id="KW-0067">ATP-binding</keyword>
<feature type="domain" description="ABC transporter" evidence="4">
    <location>
        <begin position="1"/>
        <end position="234"/>
    </location>
</feature>
<evidence type="ECO:0000313" key="6">
    <source>
        <dbReference type="Proteomes" id="UP000326464"/>
    </source>
</evidence>
<dbReference type="RefSeq" id="WP_152811640.1">
    <property type="nucleotide sequence ID" value="NZ_VJXX01000001.1"/>
</dbReference>
<dbReference type="InterPro" id="IPR003593">
    <property type="entry name" value="AAA+_ATPase"/>
</dbReference>
<dbReference type="SUPFAM" id="SSF52540">
    <property type="entry name" value="P-loop containing nucleoside triphosphate hydrolases"/>
    <property type="match status" value="1"/>
</dbReference>
<dbReference type="GO" id="GO:0022857">
    <property type="term" value="F:transmembrane transporter activity"/>
    <property type="evidence" value="ECO:0007669"/>
    <property type="project" value="InterPro"/>
</dbReference>
<dbReference type="Proteomes" id="UP000326464">
    <property type="component" value="Unassembled WGS sequence"/>
</dbReference>
<dbReference type="Gene3D" id="3.40.50.300">
    <property type="entry name" value="P-loop containing nucleotide triphosphate hydrolases"/>
    <property type="match status" value="1"/>
</dbReference>
<dbReference type="PROSITE" id="PS50893">
    <property type="entry name" value="ABC_TRANSPORTER_2"/>
    <property type="match status" value="1"/>
</dbReference>
<evidence type="ECO:0000256" key="1">
    <source>
        <dbReference type="ARBA" id="ARBA00022448"/>
    </source>
</evidence>
<sequence>MRLTFAGALPERGFDVAFDLAEGETVAVLGPNGAGKSTLLGLLAGLLAPSEGRATLGGDVLFDVGPGRRVLVEPRRRGVSLLAQEALLFPHLSVLENVAFGPRSRGLSRAESRATASAWLERVGTPELAGRSPGRLSGGQAQRVAIARALATDPALLLLDEPLAALDVTVAPAIRTLLREVLQGRSAVIVTHDALDAFLLADRVLILDGGRVVETGRTTEVLTRPVTAFGARLAGLNLLLGRRTETGFTGSNGLVVPWEGAGREGEEFALAIRPAAVSVARPGGPPAGTVCGAAPGTSRVTATVDDIEHRGDVIRVHAAGMTADLAPADAVAMGVLPGCAVEVSLRHEDAIVYALPAATDAGPAGGRTGDGR</sequence>
<name>A0A7X1NMD2_9MICC</name>
<dbReference type="PANTHER" id="PTHR42781:SF4">
    <property type="entry name" value="SPERMIDINE_PUTRESCINE IMPORT ATP-BINDING PROTEIN POTA"/>
    <property type="match status" value="1"/>
</dbReference>
<dbReference type="GO" id="GO:0016887">
    <property type="term" value="F:ATP hydrolysis activity"/>
    <property type="evidence" value="ECO:0007669"/>
    <property type="project" value="InterPro"/>
</dbReference>
<proteinExistence type="predicted"/>
<dbReference type="AlphaFoldDB" id="A0A7X1NMD2"/>
<dbReference type="Pfam" id="PF08402">
    <property type="entry name" value="TOBE_2"/>
    <property type="match status" value="1"/>
</dbReference>
<keyword evidence="6" id="KW-1185">Reference proteome</keyword>
<dbReference type="SUPFAM" id="SSF50331">
    <property type="entry name" value="MOP-like"/>
    <property type="match status" value="1"/>
</dbReference>
<evidence type="ECO:0000313" key="5">
    <source>
        <dbReference type="EMBL" id="MPY09313.1"/>
    </source>
</evidence>
<dbReference type="GO" id="GO:0043190">
    <property type="term" value="C:ATP-binding cassette (ABC) transporter complex"/>
    <property type="evidence" value="ECO:0007669"/>
    <property type="project" value="InterPro"/>
</dbReference>
<accession>A0A7X1NMD2</accession>
<dbReference type="InterPro" id="IPR003439">
    <property type="entry name" value="ABC_transporter-like_ATP-bd"/>
</dbReference>
<dbReference type="PANTHER" id="PTHR42781">
    <property type="entry name" value="SPERMIDINE/PUTRESCINE IMPORT ATP-BINDING PROTEIN POTA"/>
    <property type="match status" value="1"/>
</dbReference>
<gene>
    <name evidence="5" type="ORF">FNH21_00980</name>
</gene>